<sequence>MYNMLFQSHSGLWEITILLFIISFILLKMGKPKGKKITQMILRLFYVIMIISGLGMLITLNFPWLYVIKGILALWLIWMMELILSKSVVRKESGSSTKSYWTQFIIALVLVVLIAAKIISF</sequence>
<dbReference type="OrthoDB" id="2365314at2"/>
<dbReference type="EMBL" id="BJYM01000026">
    <property type="protein sequence ID" value="GEN89690.1"/>
    <property type="molecule type" value="Genomic_DNA"/>
</dbReference>
<reference evidence="6 7" key="1">
    <citation type="submission" date="2019-07" db="EMBL/GenBank/DDBJ databases">
        <title>Whole genome shotgun sequence of Oceanobacillus sojae NBRC 105379.</title>
        <authorList>
            <person name="Hosoyama A."/>
            <person name="Uohara A."/>
            <person name="Ohji S."/>
            <person name="Ichikawa N."/>
        </authorList>
    </citation>
    <scope>NUCLEOTIDE SEQUENCE [LARGE SCALE GENOMIC DNA]</scope>
    <source>
        <strain evidence="6 7">NBRC 105379</strain>
    </source>
</reference>
<dbReference type="RefSeq" id="WP_147212569.1">
    <property type="nucleotide sequence ID" value="NZ_BJYM01000026.1"/>
</dbReference>
<dbReference type="Pfam" id="PF07457">
    <property type="entry name" value="DUF1516"/>
    <property type="match status" value="1"/>
</dbReference>
<evidence type="ECO:0000313" key="7">
    <source>
        <dbReference type="Proteomes" id="UP000321558"/>
    </source>
</evidence>
<feature type="transmembrane region" description="Helical" evidence="5">
    <location>
        <begin position="66"/>
        <end position="88"/>
    </location>
</feature>
<name>A0A511ZQG2_9BACI</name>
<feature type="transmembrane region" description="Helical" evidence="5">
    <location>
        <begin position="41"/>
        <end position="60"/>
    </location>
</feature>
<evidence type="ECO:0000313" key="6">
    <source>
        <dbReference type="EMBL" id="GEN89690.1"/>
    </source>
</evidence>
<evidence type="ECO:0000256" key="4">
    <source>
        <dbReference type="ARBA" id="ARBA00023136"/>
    </source>
</evidence>
<dbReference type="STRING" id="582851.GCA_900162665_03529"/>
<dbReference type="Proteomes" id="UP000321558">
    <property type="component" value="Unassembled WGS sequence"/>
</dbReference>
<dbReference type="AlphaFoldDB" id="A0A511ZQG2"/>
<evidence type="ECO:0000256" key="1">
    <source>
        <dbReference type="ARBA" id="ARBA00022475"/>
    </source>
</evidence>
<keyword evidence="3 5" id="KW-1133">Transmembrane helix</keyword>
<evidence type="ECO:0000256" key="2">
    <source>
        <dbReference type="ARBA" id="ARBA00022692"/>
    </source>
</evidence>
<keyword evidence="2 5" id="KW-0812">Transmembrane</keyword>
<protein>
    <submittedName>
        <fullName evidence="6">UPF0344 protein YisL</fullName>
    </submittedName>
</protein>
<gene>
    <name evidence="6" type="primary">yisL_2</name>
    <name evidence="6" type="ORF">OSO01_44290</name>
</gene>
<feature type="transmembrane region" description="Helical" evidence="5">
    <location>
        <begin position="100"/>
        <end position="119"/>
    </location>
</feature>
<keyword evidence="4 5" id="KW-0472">Membrane</keyword>
<comment type="caution">
    <text evidence="6">The sequence shown here is derived from an EMBL/GenBank/DDBJ whole genome shotgun (WGS) entry which is preliminary data.</text>
</comment>
<proteinExistence type="predicted"/>
<keyword evidence="7" id="KW-1185">Reference proteome</keyword>
<accession>A0A511ZQG2</accession>
<evidence type="ECO:0000256" key="3">
    <source>
        <dbReference type="ARBA" id="ARBA00022989"/>
    </source>
</evidence>
<organism evidence="6 7">
    <name type="scientific">Oceanobacillus sojae</name>
    <dbReference type="NCBI Taxonomy" id="582851"/>
    <lineage>
        <taxon>Bacteria</taxon>
        <taxon>Bacillati</taxon>
        <taxon>Bacillota</taxon>
        <taxon>Bacilli</taxon>
        <taxon>Bacillales</taxon>
        <taxon>Bacillaceae</taxon>
        <taxon>Oceanobacillus</taxon>
    </lineage>
</organism>
<feature type="transmembrane region" description="Helical" evidence="5">
    <location>
        <begin position="12"/>
        <end position="29"/>
    </location>
</feature>
<dbReference type="InterPro" id="IPR010899">
    <property type="entry name" value="UPF0344"/>
</dbReference>
<keyword evidence="1" id="KW-1003">Cell membrane</keyword>
<evidence type="ECO:0000256" key="5">
    <source>
        <dbReference type="SAM" id="Phobius"/>
    </source>
</evidence>